<dbReference type="GO" id="GO:0006508">
    <property type="term" value="P:proteolysis"/>
    <property type="evidence" value="ECO:0007669"/>
    <property type="project" value="UniProtKB-KW"/>
</dbReference>
<organism evidence="5 6">
    <name type="scientific">Carnegiea gigantea</name>
    <dbReference type="NCBI Taxonomy" id="171969"/>
    <lineage>
        <taxon>Eukaryota</taxon>
        <taxon>Viridiplantae</taxon>
        <taxon>Streptophyta</taxon>
        <taxon>Embryophyta</taxon>
        <taxon>Tracheophyta</taxon>
        <taxon>Spermatophyta</taxon>
        <taxon>Magnoliopsida</taxon>
        <taxon>eudicotyledons</taxon>
        <taxon>Gunneridae</taxon>
        <taxon>Pentapetalae</taxon>
        <taxon>Caryophyllales</taxon>
        <taxon>Cactineae</taxon>
        <taxon>Cactaceae</taxon>
        <taxon>Cactoideae</taxon>
        <taxon>Echinocereeae</taxon>
        <taxon>Carnegiea</taxon>
    </lineage>
</organism>
<feature type="domain" description="Ubiquitin-like protease family profile" evidence="4">
    <location>
        <begin position="6"/>
        <end position="45"/>
    </location>
</feature>
<proteinExistence type="inferred from homology"/>
<protein>
    <recommendedName>
        <fullName evidence="4">Ubiquitin-like protease family profile domain-containing protein</fullName>
    </recommendedName>
</protein>
<dbReference type="OrthoDB" id="5065855at2759"/>
<dbReference type="Proteomes" id="UP001153076">
    <property type="component" value="Unassembled WGS sequence"/>
</dbReference>
<dbReference type="EMBL" id="JAKOGI010000427">
    <property type="protein sequence ID" value="KAJ8435239.1"/>
    <property type="molecule type" value="Genomic_DNA"/>
</dbReference>
<evidence type="ECO:0000256" key="2">
    <source>
        <dbReference type="ARBA" id="ARBA00022670"/>
    </source>
</evidence>
<evidence type="ECO:0000313" key="5">
    <source>
        <dbReference type="EMBL" id="KAJ8435239.1"/>
    </source>
</evidence>
<comment type="similarity">
    <text evidence="1">Belongs to the peptidase C48 family.</text>
</comment>
<dbReference type="SUPFAM" id="SSF54001">
    <property type="entry name" value="Cysteine proteinases"/>
    <property type="match status" value="1"/>
</dbReference>
<reference evidence="5" key="1">
    <citation type="submission" date="2022-04" db="EMBL/GenBank/DDBJ databases">
        <title>Carnegiea gigantea Genome sequencing and assembly v2.</title>
        <authorList>
            <person name="Copetti D."/>
            <person name="Sanderson M.J."/>
            <person name="Burquez A."/>
            <person name="Wojciechowski M.F."/>
        </authorList>
    </citation>
    <scope>NUCLEOTIDE SEQUENCE</scope>
    <source>
        <strain evidence="5">SGP5-SGP5p</strain>
        <tissue evidence="5">Aerial part</tissue>
    </source>
</reference>
<keyword evidence="6" id="KW-1185">Reference proteome</keyword>
<name>A0A9Q1QB64_9CARY</name>
<evidence type="ECO:0000256" key="3">
    <source>
        <dbReference type="ARBA" id="ARBA00022801"/>
    </source>
</evidence>
<keyword evidence="2" id="KW-0645">Protease</keyword>
<comment type="caution">
    <text evidence="5">The sequence shown here is derived from an EMBL/GenBank/DDBJ whole genome shotgun (WGS) entry which is preliminary data.</text>
</comment>
<gene>
    <name evidence="5" type="ORF">Cgig2_015642</name>
</gene>
<dbReference type="AlphaFoldDB" id="A0A9Q1QB64"/>
<keyword evidence="3" id="KW-0378">Hydrolase</keyword>
<dbReference type="InterPro" id="IPR038765">
    <property type="entry name" value="Papain-like_cys_pep_sf"/>
</dbReference>
<accession>A0A9Q1QB64</accession>
<dbReference type="Pfam" id="PF02902">
    <property type="entry name" value="Peptidase_C48"/>
    <property type="match status" value="1"/>
</dbReference>
<evidence type="ECO:0000259" key="4">
    <source>
        <dbReference type="Pfam" id="PF02902"/>
    </source>
</evidence>
<dbReference type="GO" id="GO:0008234">
    <property type="term" value="F:cysteine-type peptidase activity"/>
    <property type="evidence" value="ECO:0007669"/>
    <property type="project" value="InterPro"/>
</dbReference>
<dbReference type="Gene3D" id="3.40.395.10">
    <property type="entry name" value="Adenoviral Proteinase, Chain A"/>
    <property type="match status" value="1"/>
</dbReference>
<sequence>MALLETSDGHWLLLVTDLRERSFIVYDSLPSPAAKSRRELVDSAVSRLVTLLFAVFHSGHDCRVFVMALMDLLSLKAYGFEFDQDCVAHYRQVPKSKWGQVPTELSAGSGNSFPATSTRFISNFSNLMTYPKSSTLPGLVTLEPGEIVTCLKSDYVFWGLT</sequence>
<evidence type="ECO:0000256" key="1">
    <source>
        <dbReference type="ARBA" id="ARBA00005234"/>
    </source>
</evidence>
<dbReference type="InterPro" id="IPR003653">
    <property type="entry name" value="Peptidase_C48_C"/>
</dbReference>
<evidence type="ECO:0000313" key="6">
    <source>
        <dbReference type="Proteomes" id="UP001153076"/>
    </source>
</evidence>